<evidence type="ECO:0000313" key="2">
    <source>
        <dbReference type="EMBL" id="MBR0653431.1"/>
    </source>
</evidence>
<dbReference type="Proteomes" id="UP000698752">
    <property type="component" value="Unassembled WGS sequence"/>
</dbReference>
<feature type="region of interest" description="Disordered" evidence="1">
    <location>
        <begin position="1"/>
        <end position="42"/>
    </location>
</feature>
<organism evidence="2 3">
    <name type="scientific">Neoroseomonas terrae</name>
    <dbReference type="NCBI Taxonomy" id="424799"/>
    <lineage>
        <taxon>Bacteria</taxon>
        <taxon>Pseudomonadati</taxon>
        <taxon>Pseudomonadota</taxon>
        <taxon>Alphaproteobacteria</taxon>
        <taxon>Acetobacterales</taxon>
        <taxon>Acetobacteraceae</taxon>
        <taxon>Neoroseomonas</taxon>
    </lineage>
</organism>
<dbReference type="RefSeq" id="WP_211872136.1">
    <property type="nucleotide sequence ID" value="NZ_JAAEDI010000057.1"/>
</dbReference>
<accession>A0ABS5ER04</accession>
<evidence type="ECO:0000313" key="3">
    <source>
        <dbReference type="Proteomes" id="UP000698752"/>
    </source>
</evidence>
<feature type="non-terminal residue" evidence="2">
    <location>
        <position position="1"/>
    </location>
</feature>
<comment type="caution">
    <text evidence="2">The sequence shown here is derived from an EMBL/GenBank/DDBJ whole genome shotgun (WGS) entry which is preliminary data.</text>
</comment>
<evidence type="ECO:0000256" key="1">
    <source>
        <dbReference type="SAM" id="MobiDB-lite"/>
    </source>
</evidence>
<protein>
    <submittedName>
        <fullName evidence="2">Uncharacterized protein</fullName>
    </submittedName>
</protein>
<dbReference type="EMBL" id="JAAEDI010000057">
    <property type="protein sequence ID" value="MBR0653431.1"/>
    <property type="molecule type" value="Genomic_DNA"/>
</dbReference>
<keyword evidence="3" id="KW-1185">Reference proteome</keyword>
<name>A0ABS5ER04_9PROT</name>
<sequence length="60" mass="6052">QAMHVERQRPRTAQRQTVAANVPPPAPASSLGFSALGGGGMPSLAPPVPIARAAAATLPR</sequence>
<proteinExistence type="predicted"/>
<gene>
    <name evidence="2" type="ORF">GXW78_27560</name>
</gene>
<reference evidence="3" key="1">
    <citation type="journal article" date="2021" name="Syst. Appl. Microbiol.">
        <title>Roseomonas hellenica sp. nov., isolated from roots of wild-growing Alkanna tinctoria.</title>
        <authorList>
            <person name="Rat A."/>
            <person name="Naranjo H.D."/>
            <person name="Lebbe L."/>
            <person name="Cnockaert M."/>
            <person name="Krigas N."/>
            <person name="Grigoriadou K."/>
            <person name="Maloupa E."/>
            <person name="Willems A."/>
        </authorList>
    </citation>
    <scope>NUCLEOTIDE SEQUENCE [LARGE SCALE GENOMIC DNA]</scope>
    <source>
        <strain evidence="3">LMG 31159</strain>
    </source>
</reference>